<organism evidence="1 2">
    <name type="scientific">Cohnella fermenti</name>
    <dbReference type="NCBI Taxonomy" id="2565925"/>
    <lineage>
        <taxon>Bacteria</taxon>
        <taxon>Bacillati</taxon>
        <taxon>Bacillota</taxon>
        <taxon>Bacilli</taxon>
        <taxon>Bacillales</taxon>
        <taxon>Paenibacillaceae</taxon>
        <taxon>Cohnella</taxon>
    </lineage>
</organism>
<dbReference type="RefSeq" id="WP_136368394.1">
    <property type="nucleotide sequence ID" value="NZ_SSOB01000003.1"/>
</dbReference>
<dbReference type="AlphaFoldDB" id="A0A4S4C8S5"/>
<dbReference type="Proteomes" id="UP000310636">
    <property type="component" value="Unassembled WGS sequence"/>
</dbReference>
<dbReference type="OrthoDB" id="2665147at2"/>
<reference evidence="1 2" key="1">
    <citation type="submission" date="2019-04" db="EMBL/GenBank/DDBJ databases">
        <title>Cohnella sp. nov. isolated from preserved vegetables.</title>
        <authorList>
            <person name="Lin S.-Y."/>
            <person name="Hung M.-H."/>
            <person name="Young C.-C."/>
        </authorList>
    </citation>
    <scope>NUCLEOTIDE SEQUENCE [LARGE SCALE GENOMIC DNA]</scope>
    <source>
        <strain evidence="1 2">CC-MHH1044</strain>
    </source>
</reference>
<keyword evidence="2" id="KW-1185">Reference proteome</keyword>
<gene>
    <name evidence="1" type="ORF">E6C55_03510</name>
</gene>
<evidence type="ECO:0000313" key="2">
    <source>
        <dbReference type="Proteomes" id="UP000310636"/>
    </source>
</evidence>
<accession>A0A4S4C8S5</accession>
<dbReference type="EMBL" id="SSOB01000003">
    <property type="protein sequence ID" value="THF83765.1"/>
    <property type="molecule type" value="Genomic_DNA"/>
</dbReference>
<proteinExistence type="predicted"/>
<evidence type="ECO:0000313" key="1">
    <source>
        <dbReference type="EMBL" id="THF83765.1"/>
    </source>
</evidence>
<name>A0A4S4C8S5_9BACL</name>
<comment type="caution">
    <text evidence="1">The sequence shown here is derived from an EMBL/GenBank/DDBJ whole genome shotgun (WGS) entry which is preliminary data.</text>
</comment>
<sequence length="117" mass="13396">MITIRKAAFRRILDRGGQRFAEVELETDQSSAPQLLAYFRREGSGRYQLVRIILNDSAAEEDEARAESSRRSEPELLDLTSVLFAGPNHGALEDRAEFGWRILEYGDIRSQLDRQLL</sequence>
<protein>
    <submittedName>
        <fullName evidence="1">Uncharacterized protein</fullName>
    </submittedName>
</protein>